<proteinExistence type="predicted"/>
<evidence type="ECO:0000313" key="2">
    <source>
        <dbReference type="EMBL" id="KQH85792.1"/>
    </source>
</evidence>
<keyword evidence="3" id="KW-1185">Reference proteome</keyword>
<gene>
    <name evidence="2" type="ORF">AMR76_10940</name>
</gene>
<feature type="transmembrane region" description="Helical" evidence="1">
    <location>
        <begin position="68"/>
        <end position="86"/>
    </location>
</feature>
<dbReference type="Proteomes" id="UP000051221">
    <property type="component" value="Unassembled WGS sequence"/>
</dbReference>
<feature type="transmembrane region" description="Helical" evidence="1">
    <location>
        <begin position="150"/>
        <end position="179"/>
    </location>
</feature>
<feature type="transmembrane region" description="Helical" evidence="1">
    <location>
        <begin position="117"/>
        <end position="138"/>
    </location>
</feature>
<protein>
    <recommendedName>
        <fullName evidence="4">Integral membrane protein</fullName>
    </recommendedName>
</protein>
<dbReference type="EMBL" id="LKHS01000009">
    <property type="protein sequence ID" value="KQH85792.1"/>
    <property type="molecule type" value="Genomic_DNA"/>
</dbReference>
<evidence type="ECO:0008006" key="4">
    <source>
        <dbReference type="Google" id="ProtNLM"/>
    </source>
</evidence>
<feature type="transmembrane region" description="Helical" evidence="1">
    <location>
        <begin position="29"/>
        <end position="56"/>
    </location>
</feature>
<reference evidence="2 3" key="1">
    <citation type="submission" date="2015-08" db="EMBL/GenBank/DDBJ databases">
        <title>Antibacterial properties of a collection of Vibrionaceae strains.</title>
        <authorList>
            <person name="Giubergia S."/>
        </authorList>
    </citation>
    <scope>NUCLEOTIDE SEQUENCE [LARGE SCALE GENOMIC DNA]</scope>
    <source>
        <strain evidence="2 3">S0821</strain>
    </source>
</reference>
<evidence type="ECO:0000313" key="3">
    <source>
        <dbReference type="Proteomes" id="UP000051221"/>
    </source>
</evidence>
<keyword evidence="1" id="KW-1133">Transmembrane helix</keyword>
<feature type="transmembrane region" description="Helical" evidence="1">
    <location>
        <begin position="92"/>
        <end position="110"/>
    </location>
</feature>
<keyword evidence="1" id="KW-0812">Transmembrane</keyword>
<dbReference type="AlphaFoldDB" id="A0A0Q2UZA9"/>
<keyword evidence="1" id="KW-0472">Membrane</keyword>
<dbReference type="InParanoid" id="A0A0Q2UZA9"/>
<name>A0A0Q2UZA9_VIBFU</name>
<evidence type="ECO:0000256" key="1">
    <source>
        <dbReference type="SAM" id="Phobius"/>
    </source>
</evidence>
<dbReference type="GeneID" id="50536019"/>
<feature type="transmembrane region" description="Helical" evidence="1">
    <location>
        <begin position="191"/>
        <end position="209"/>
    </location>
</feature>
<accession>A0A0Q2UZA9</accession>
<organism evidence="2 3">
    <name type="scientific">Vibrio furnissii</name>
    <dbReference type="NCBI Taxonomy" id="29494"/>
    <lineage>
        <taxon>Bacteria</taxon>
        <taxon>Pseudomonadati</taxon>
        <taxon>Pseudomonadota</taxon>
        <taxon>Gammaproteobacteria</taxon>
        <taxon>Vibrionales</taxon>
        <taxon>Vibrionaceae</taxon>
        <taxon>Vibrio</taxon>
    </lineage>
</organism>
<sequence length="245" mass="26561">MVLSTFQFLITTVLVMVCARALGLSEGDIPFITFVIPALWILPRGGVSGFVLLAGMAAFGITLPHQPVALSVSMWVLFPMMMVAFSRGSNKGIMAVSALIVLTLQVGIMVTQSAGKLGGAPWMTIVQIVSVMAVWWAAASWKPSHRHSWWALGLVIPLWVAGLTFASVIALCLTGLVAILESLSQVKSFHWSKLLCWTLPAVSFMAVVLSPDIDVPNSVFVVWLCLLSTAWMTDYILKSTEEQPL</sequence>
<feature type="transmembrane region" description="Helical" evidence="1">
    <location>
        <begin position="215"/>
        <end position="237"/>
    </location>
</feature>
<comment type="caution">
    <text evidence="2">The sequence shown here is derived from an EMBL/GenBank/DDBJ whole genome shotgun (WGS) entry which is preliminary data.</text>
</comment>
<dbReference type="RefSeq" id="WP_038150940.1">
    <property type="nucleotide sequence ID" value="NZ_CABLCD010000013.1"/>
</dbReference>